<dbReference type="Pfam" id="PF09685">
    <property type="entry name" value="MamF_MmsF"/>
    <property type="match status" value="1"/>
</dbReference>
<accession>A0A212JCG1</accession>
<evidence type="ECO:0000313" key="7">
    <source>
        <dbReference type="EMBL" id="SBV97137.1"/>
    </source>
</evidence>
<evidence type="ECO:0000256" key="5">
    <source>
        <dbReference type="SAM" id="Phobius"/>
    </source>
</evidence>
<name>A0A212JCG1_9BACT</name>
<dbReference type="EMBL" id="FLUL01000001">
    <property type="protein sequence ID" value="SBV97137.1"/>
    <property type="molecule type" value="Genomic_DNA"/>
</dbReference>
<feature type="domain" description="SHOCT" evidence="6">
    <location>
        <begin position="7"/>
        <end position="32"/>
    </location>
</feature>
<dbReference type="AlphaFoldDB" id="A0A212JCG1"/>
<feature type="transmembrane region" description="Helical" evidence="5">
    <location>
        <begin position="122"/>
        <end position="139"/>
    </location>
</feature>
<proteinExistence type="predicted"/>
<keyword evidence="3 5" id="KW-1133">Transmembrane helix</keyword>
<reference evidence="7" key="1">
    <citation type="submission" date="2016-04" db="EMBL/GenBank/DDBJ databases">
        <authorList>
            <person name="Evans L.H."/>
            <person name="Alamgir A."/>
            <person name="Owens N."/>
            <person name="Weber N.D."/>
            <person name="Virtaneva K."/>
            <person name="Barbian K."/>
            <person name="Babar A."/>
            <person name="Rosenke K."/>
        </authorList>
    </citation>
    <scope>NUCLEOTIDE SEQUENCE</scope>
    <source>
        <strain evidence="7">86-2</strain>
    </source>
</reference>
<evidence type="ECO:0000256" key="4">
    <source>
        <dbReference type="ARBA" id="ARBA00023136"/>
    </source>
</evidence>
<dbReference type="InterPro" id="IPR018649">
    <property type="entry name" value="SHOCT"/>
</dbReference>
<protein>
    <recommendedName>
        <fullName evidence="6">SHOCT domain-containing protein</fullName>
    </recommendedName>
</protein>
<organism evidence="7">
    <name type="scientific">uncultured Dysgonomonas sp</name>
    <dbReference type="NCBI Taxonomy" id="206096"/>
    <lineage>
        <taxon>Bacteria</taxon>
        <taxon>Pseudomonadati</taxon>
        <taxon>Bacteroidota</taxon>
        <taxon>Bacteroidia</taxon>
        <taxon>Bacteroidales</taxon>
        <taxon>Dysgonomonadaceae</taxon>
        <taxon>Dysgonomonas</taxon>
        <taxon>environmental samples</taxon>
    </lineage>
</organism>
<feature type="transmembrane region" description="Helical" evidence="5">
    <location>
        <begin position="60"/>
        <end position="81"/>
    </location>
</feature>
<sequence length="155" mass="17510">MDKYEDLRILEDLRSKGAISEEEYQREKDKILNSSFSGQTKNSLGMEENTYLMLMHLSQFAGFIIAGLGFVIPIVMWLVNADKSEAVSRHGKNIANFMLSMLIYIVISIILCLVLIGIPMLIALGIIEIVFIIIAALKANNGEYWKYPLSIPFFT</sequence>
<dbReference type="InterPro" id="IPR019109">
    <property type="entry name" value="MamF_MmsF"/>
</dbReference>
<keyword evidence="4 5" id="KW-0472">Membrane</keyword>
<evidence type="ECO:0000256" key="1">
    <source>
        <dbReference type="ARBA" id="ARBA00004141"/>
    </source>
</evidence>
<evidence type="ECO:0000256" key="3">
    <source>
        <dbReference type="ARBA" id="ARBA00022989"/>
    </source>
</evidence>
<comment type="subcellular location">
    <subcellularLocation>
        <location evidence="1">Membrane</location>
        <topology evidence="1">Multi-pass membrane protein</topology>
    </subcellularLocation>
</comment>
<evidence type="ECO:0000256" key="2">
    <source>
        <dbReference type="ARBA" id="ARBA00022692"/>
    </source>
</evidence>
<gene>
    <name evidence="7" type="ORF">KL86DYS2_11218</name>
</gene>
<keyword evidence="2 5" id="KW-0812">Transmembrane</keyword>
<evidence type="ECO:0000259" key="6">
    <source>
        <dbReference type="Pfam" id="PF09851"/>
    </source>
</evidence>
<dbReference type="RefSeq" id="WP_135103996.1">
    <property type="nucleotide sequence ID" value="NZ_CABTJG010000001.1"/>
</dbReference>
<feature type="transmembrane region" description="Helical" evidence="5">
    <location>
        <begin position="93"/>
        <end position="116"/>
    </location>
</feature>
<dbReference type="Pfam" id="PF09851">
    <property type="entry name" value="SHOCT"/>
    <property type="match status" value="1"/>
</dbReference>